<dbReference type="GO" id="GO:0004775">
    <property type="term" value="F:succinate-CoA ligase (ADP-forming) activity"/>
    <property type="evidence" value="ECO:0000318"/>
    <property type="project" value="GO_Central"/>
</dbReference>
<dbReference type="HAMAP" id="MF_03220">
    <property type="entry name" value="Succ_CoA_betaA_euk"/>
    <property type="match status" value="1"/>
</dbReference>
<keyword evidence="16" id="KW-1185">Reference proteome</keyword>
<evidence type="ECO:0000256" key="8">
    <source>
        <dbReference type="ARBA" id="ARBA00022842"/>
    </source>
</evidence>
<feature type="binding site" evidence="13">
    <location>
        <begin position="137"/>
        <end position="139"/>
    </location>
    <ligand>
        <name>ATP</name>
        <dbReference type="ChEBI" id="CHEBI:30616"/>
    </ligand>
</feature>
<feature type="site" description="Important for substrate specificity" evidence="13">
    <location>
        <position position="194"/>
    </location>
</feature>
<dbReference type="InterPro" id="IPR005809">
    <property type="entry name" value="Succ_CoA_ligase-like_bsu"/>
</dbReference>
<dbReference type="InterPro" id="IPR034723">
    <property type="entry name" value="Succ_CoA_betaA_euk"/>
</dbReference>
<dbReference type="HOGENOM" id="CLU_037430_0_0_1"/>
<keyword evidence="5 13" id="KW-0479">Metal-binding</keyword>
<accession>G1KQ74</accession>
<dbReference type="FunFam" id="3.30.1490.20:FF:000040">
    <property type="entry name" value="Succinate--CoA ligase [ADP-forming] subunit beta mitochondrial"/>
    <property type="match status" value="1"/>
</dbReference>
<dbReference type="Pfam" id="PF00549">
    <property type="entry name" value="Ligase_CoA"/>
    <property type="match status" value="1"/>
</dbReference>
<keyword evidence="4 13" id="KW-0436">Ligase</keyword>
<dbReference type="UniPathway" id="UPA00223">
    <property type="reaction ID" value="UER00999"/>
</dbReference>
<feature type="binding site" evidence="13">
    <location>
        <position position="290"/>
    </location>
    <ligand>
        <name>Mg(2+)</name>
        <dbReference type="ChEBI" id="CHEBI:18420"/>
    </ligand>
</feature>
<evidence type="ECO:0000256" key="3">
    <source>
        <dbReference type="ARBA" id="ARBA00022532"/>
    </source>
</evidence>
<dbReference type="Gene3D" id="3.30.470.20">
    <property type="entry name" value="ATP-grasp fold, B domain"/>
    <property type="match status" value="1"/>
</dbReference>
<evidence type="ECO:0000256" key="7">
    <source>
        <dbReference type="ARBA" id="ARBA00022840"/>
    </source>
</evidence>
<dbReference type="PROSITE" id="PS01217">
    <property type="entry name" value="SUCCINYL_COA_LIG_3"/>
    <property type="match status" value="1"/>
</dbReference>
<dbReference type="Pfam" id="PF08442">
    <property type="entry name" value="ATP-grasp_2"/>
    <property type="match status" value="1"/>
</dbReference>
<dbReference type="InterPro" id="IPR011761">
    <property type="entry name" value="ATP-grasp"/>
</dbReference>
<comment type="cofactor">
    <cofactor evidence="13">
        <name>Mg(2+)</name>
        <dbReference type="ChEBI" id="CHEBI:18420"/>
    </cofactor>
    <text evidence="13">Binds 1 Mg(2+) ion per subunit.</text>
</comment>
<comment type="function">
    <text evidence="12 13">ATP-specific succinyl-CoA synthetase functions in the citric acid cycle (TCA), coupling the hydrolysis of succinyl-CoA to the synthesis of ATP and thus represents the only step of substrate-level phosphorylation in the TCA. The beta subunit provides nucleotide specificity of the enzyme and binds the substrate succinate, while the binding sites for coenzyme A and phosphate are found in the alpha subunit.</text>
</comment>
<dbReference type="FunCoup" id="G1KQ74">
    <property type="interactions" value="935"/>
</dbReference>
<dbReference type="SUPFAM" id="SSF56059">
    <property type="entry name" value="Glutathione synthetase ATP-binding domain-like"/>
    <property type="match status" value="1"/>
</dbReference>
<sequence length="495" mass="53786">MEGPCCGMRRRMRIASGANLPEPKGRGGRRLVMAASMMCSRVVTAAARQLRGYQGGRASLAAKILSGSPGLLSNHAFQIEQRRNLSLHEYLSMELLKEAGISVPHGLVANTPEDAYNVAKQIGTKDLVVKAQVLAGGRGKGTFEGGLKGGVKIVFSPEEAREISSRMIGKKLFTKQTGEKGRICNQVFICERRYPRREYYFAITMERSFQGPVLIGSAQGGVNIEDVAAENPDAIAKEPVDIVEGIQKEQAIRLAKKMGFPANLVNEAAENMIKIYNLFIKFDATMVEINPMVEDSTGIVMCMDAKINFDSNSAYRQQKIFSLQDWTQEDDRDRDAAKSDLNYIGLDGSIGCLVNGAGLAMATMDIIKLHGGTPANFLDVGGGATAQRVTEAFRLITSDKKVQAILVNIFGGIMRCDVIAQGIIMAVKDLELKIPIVVRLQGTRVDDAKALITDSGLKILACDDLDEAAKMVVKLSEIVTLAKQAQVDVKFQLPI</sequence>
<gene>
    <name evidence="13" type="primary">SUCLA2</name>
    <name evidence="15" type="synonym">sucla2</name>
</gene>
<dbReference type="GO" id="GO:0006104">
    <property type="term" value="P:succinyl-CoA metabolic process"/>
    <property type="evidence" value="ECO:0000318"/>
    <property type="project" value="GO_Central"/>
</dbReference>
<comment type="catalytic activity">
    <reaction evidence="11 13">
        <text>succinate + ATP + CoA = succinyl-CoA + ADP + phosphate</text>
        <dbReference type="Rhea" id="RHEA:17661"/>
        <dbReference type="ChEBI" id="CHEBI:30031"/>
        <dbReference type="ChEBI" id="CHEBI:30616"/>
        <dbReference type="ChEBI" id="CHEBI:43474"/>
        <dbReference type="ChEBI" id="CHEBI:57287"/>
        <dbReference type="ChEBI" id="CHEBI:57292"/>
        <dbReference type="ChEBI" id="CHEBI:456216"/>
        <dbReference type="EC" id="6.2.1.5"/>
    </reaction>
</comment>
<dbReference type="InterPro" id="IPR005811">
    <property type="entry name" value="SUCC_ACL_C"/>
</dbReference>
<feature type="binding site" evidence="13">
    <location>
        <position position="130"/>
    </location>
    <ligand>
        <name>ATP</name>
        <dbReference type="ChEBI" id="CHEBI:30616"/>
    </ligand>
</feature>
<evidence type="ECO:0000256" key="6">
    <source>
        <dbReference type="ARBA" id="ARBA00022741"/>
    </source>
</evidence>
<dbReference type="PANTHER" id="PTHR11815:SF1">
    <property type="entry name" value="SUCCINATE--COA LIGASE [ADP-FORMING] SUBUNIT BETA, MITOCHONDRIAL"/>
    <property type="match status" value="1"/>
</dbReference>
<evidence type="ECO:0000256" key="13">
    <source>
        <dbReference type="HAMAP-Rule" id="MF_03220"/>
    </source>
</evidence>
<dbReference type="FunFam" id="3.30.470.20:FF:000002">
    <property type="entry name" value="Succinate--CoA ligase [ADP-forming] subunit beta"/>
    <property type="match status" value="1"/>
</dbReference>
<dbReference type="PROSITE" id="PS50975">
    <property type="entry name" value="ATP_GRASP"/>
    <property type="match status" value="1"/>
</dbReference>
<evidence type="ECO:0000256" key="1">
    <source>
        <dbReference type="ARBA" id="ARBA00004173"/>
    </source>
</evidence>
<evidence type="ECO:0000256" key="2">
    <source>
        <dbReference type="ARBA" id="ARBA00005064"/>
    </source>
</evidence>
<evidence type="ECO:0000256" key="9">
    <source>
        <dbReference type="ARBA" id="ARBA00022946"/>
    </source>
</evidence>
<dbReference type="GO" id="GO:0005739">
    <property type="term" value="C:mitochondrion"/>
    <property type="evidence" value="ECO:0000318"/>
    <property type="project" value="GO_Central"/>
</dbReference>
<dbReference type="SUPFAM" id="SSF52210">
    <property type="entry name" value="Succinyl-CoA synthetase domains"/>
    <property type="match status" value="1"/>
</dbReference>
<dbReference type="GO" id="GO:0042709">
    <property type="term" value="C:succinate-CoA ligase complex"/>
    <property type="evidence" value="ECO:0000318"/>
    <property type="project" value="GO_Central"/>
</dbReference>
<dbReference type="EC" id="6.2.1.5" evidence="13"/>
<dbReference type="InterPro" id="IPR013815">
    <property type="entry name" value="ATP_grasp_subdomain_1"/>
</dbReference>
<evidence type="ECO:0000256" key="10">
    <source>
        <dbReference type="ARBA" id="ARBA00023128"/>
    </source>
</evidence>
<evidence type="ECO:0000259" key="14">
    <source>
        <dbReference type="PROSITE" id="PS50975"/>
    </source>
</evidence>
<dbReference type="GO" id="GO:0000287">
    <property type="term" value="F:magnesium ion binding"/>
    <property type="evidence" value="ECO:0007669"/>
    <property type="project" value="UniProtKB-UniRule"/>
</dbReference>
<feature type="site" description="Important for substrate specificity" evidence="13">
    <location>
        <position position="126"/>
    </location>
</feature>
<evidence type="ECO:0000256" key="11">
    <source>
        <dbReference type="ARBA" id="ARBA00050456"/>
    </source>
</evidence>
<reference evidence="15" key="2">
    <citation type="submission" date="2025-08" db="UniProtKB">
        <authorList>
            <consortium name="Ensembl"/>
        </authorList>
    </citation>
    <scope>IDENTIFICATION</scope>
</reference>
<comment type="subcellular location">
    <subcellularLocation>
        <location evidence="1 13">Mitochondrion</location>
    </subcellularLocation>
</comment>
<evidence type="ECO:0000256" key="4">
    <source>
        <dbReference type="ARBA" id="ARBA00022598"/>
    </source>
</evidence>
<dbReference type="FunFam" id="3.40.50.261:FF:000001">
    <property type="entry name" value="Succinate--CoA ligase [ADP-forming] subunit beta"/>
    <property type="match status" value="1"/>
</dbReference>
<dbReference type="Gene3D" id="3.40.50.261">
    <property type="entry name" value="Succinyl-CoA synthetase domains"/>
    <property type="match status" value="1"/>
</dbReference>
<evidence type="ECO:0000256" key="12">
    <source>
        <dbReference type="ARBA" id="ARBA00054304"/>
    </source>
</evidence>
<comment type="similarity">
    <text evidence="13">Belongs to the succinate/malate CoA ligase beta subunit family. ATP-specific subunit beta subfamily.</text>
</comment>
<dbReference type="Bgee" id="ENSACAG00000014610">
    <property type="expression patterns" value="Expressed in heart and 14 other cell types or tissues"/>
</dbReference>
<feature type="binding site" evidence="13">
    <location>
        <position position="304"/>
    </location>
    <ligand>
        <name>Mg(2+)</name>
        <dbReference type="ChEBI" id="CHEBI:18420"/>
    </ligand>
</feature>
<protein>
    <recommendedName>
        <fullName evidence="13">Succinate--CoA ligase [ADP-forming] subunit beta, mitochondrial</fullName>
        <ecNumber evidence="13">6.2.1.5</ecNumber>
    </recommendedName>
    <alternativeName>
        <fullName evidence="13">ATP-specific succinyl-CoA synthetase subunit beta</fullName>
        <shortName evidence="13">A-SCS</shortName>
    </alternativeName>
    <alternativeName>
        <fullName evidence="13">Succinyl-CoA synthetase beta-A chain</fullName>
        <shortName evidence="13">SCS-betaA</shortName>
    </alternativeName>
</protein>
<dbReference type="GO" id="GO:0006099">
    <property type="term" value="P:tricarboxylic acid cycle"/>
    <property type="evidence" value="ECO:0000318"/>
    <property type="project" value="GO_Central"/>
</dbReference>
<feature type="binding site" evidence="13">
    <location>
        <position position="355"/>
    </location>
    <ligand>
        <name>substrate</name>
        <note>ligand shared with subunit alpha</note>
    </ligand>
</feature>
<dbReference type="Gene3D" id="3.30.1490.20">
    <property type="entry name" value="ATP-grasp fold, A domain"/>
    <property type="match status" value="1"/>
</dbReference>
<evidence type="ECO:0000313" key="15">
    <source>
        <dbReference type="Ensembl" id="ENSACAP00000014438.3"/>
    </source>
</evidence>
<dbReference type="Ensembl" id="ENSACAT00000014733.4">
    <property type="protein sequence ID" value="ENSACAP00000014438.3"/>
    <property type="gene ID" value="ENSACAG00000014610.4"/>
</dbReference>
<dbReference type="InterPro" id="IPR013650">
    <property type="entry name" value="ATP-grasp_succ-CoA_synth-type"/>
</dbReference>
<dbReference type="Proteomes" id="UP000001646">
    <property type="component" value="Chromosome 1"/>
</dbReference>
<dbReference type="HAMAP" id="MF_00558">
    <property type="entry name" value="Succ_CoA_beta"/>
    <property type="match status" value="1"/>
</dbReference>
<dbReference type="InParanoid" id="G1KQ74"/>
<keyword evidence="9" id="KW-0809">Transit peptide</keyword>
<evidence type="ECO:0000313" key="16">
    <source>
        <dbReference type="Proteomes" id="UP000001646"/>
    </source>
</evidence>
<dbReference type="AlphaFoldDB" id="G1KQ74"/>
<dbReference type="InterPro" id="IPR016102">
    <property type="entry name" value="Succinyl-CoA_synth-like"/>
</dbReference>
<keyword evidence="7 13" id="KW-0067">ATP-binding</keyword>
<dbReference type="InterPro" id="IPR017866">
    <property type="entry name" value="Succ-CoA_synthase_bsu_CS"/>
</dbReference>
<reference evidence="15 16" key="1">
    <citation type="submission" date="2009-12" db="EMBL/GenBank/DDBJ databases">
        <title>The Genome Sequence of Anolis carolinensis (Green Anole Lizard).</title>
        <authorList>
            <consortium name="The Genome Sequencing Platform"/>
            <person name="Di Palma F."/>
            <person name="Alfoldi J."/>
            <person name="Heiman D."/>
            <person name="Young S."/>
            <person name="Grabherr M."/>
            <person name="Johnson J."/>
            <person name="Lander E.S."/>
            <person name="Lindblad-Toh K."/>
        </authorList>
    </citation>
    <scope>NUCLEOTIDE SEQUENCE [LARGE SCALE GENOMIC DNA]</scope>
    <source>
        <strain evidence="15 16">JBL SC #1</strain>
    </source>
</reference>
<dbReference type="NCBIfam" id="TIGR01016">
    <property type="entry name" value="sucCoAbeta"/>
    <property type="match status" value="1"/>
</dbReference>
<dbReference type="PANTHER" id="PTHR11815">
    <property type="entry name" value="SUCCINYL-COA SYNTHETASE BETA CHAIN"/>
    <property type="match status" value="1"/>
</dbReference>
<proteinExistence type="inferred from homology"/>
<dbReference type="GO" id="GO:0005524">
    <property type="term" value="F:ATP binding"/>
    <property type="evidence" value="ECO:0007669"/>
    <property type="project" value="UniProtKB-UniRule"/>
</dbReference>
<comment type="subunit">
    <text evidence="13">Heterodimer of an alpha and a beta subunit. The beta subunit determines specificity for ATP.</text>
</comment>
<keyword evidence="6 13" id="KW-0547">Nucleotide-binding</keyword>
<feature type="domain" description="ATP-grasp" evidence="14">
    <location>
        <begin position="93"/>
        <end position="320"/>
    </location>
</feature>
<evidence type="ECO:0000256" key="5">
    <source>
        <dbReference type="ARBA" id="ARBA00022723"/>
    </source>
</evidence>
<keyword evidence="3 13" id="KW-0816">Tricarboxylic acid cycle</keyword>
<reference evidence="15" key="3">
    <citation type="submission" date="2025-09" db="UniProtKB">
        <authorList>
            <consortium name="Ensembl"/>
        </authorList>
    </citation>
    <scope>IDENTIFICATION</scope>
</reference>
<comment type="pathway">
    <text evidence="2 13">Carbohydrate metabolism; tricarboxylic acid cycle; succinate from succinyl-CoA (ligase route): step 1/1.</text>
</comment>
<dbReference type="NCBIfam" id="NF001913">
    <property type="entry name" value="PRK00696.1"/>
    <property type="match status" value="1"/>
</dbReference>
<keyword evidence="10 13" id="KW-0496">Mitochondrion</keyword>
<dbReference type="GeneTree" id="ENSGT00390000010170"/>
<name>G1KQ74_ANOCA</name>
<dbReference type="STRING" id="28377.ENSACAP00000014438"/>
<feature type="binding site" evidence="13">
    <location>
        <begin position="412"/>
        <end position="414"/>
    </location>
    <ligand>
        <name>substrate</name>
        <note>ligand shared with subunit alpha</note>
    </ligand>
</feature>
<keyword evidence="8 13" id="KW-0460">Magnesium</keyword>
<organism evidence="15 16">
    <name type="scientific">Anolis carolinensis</name>
    <name type="common">Green anole</name>
    <name type="synonym">American chameleon</name>
    <dbReference type="NCBI Taxonomy" id="28377"/>
    <lineage>
        <taxon>Eukaryota</taxon>
        <taxon>Metazoa</taxon>
        <taxon>Chordata</taxon>
        <taxon>Craniata</taxon>
        <taxon>Vertebrata</taxon>
        <taxon>Euteleostomi</taxon>
        <taxon>Lepidosauria</taxon>
        <taxon>Squamata</taxon>
        <taxon>Bifurcata</taxon>
        <taxon>Unidentata</taxon>
        <taxon>Episquamata</taxon>
        <taxon>Toxicofera</taxon>
        <taxon>Iguania</taxon>
        <taxon>Dactyloidae</taxon>
        <taxon>Anolis</taxon>
    </lineage>
</organism>
<dbReference type="eggNOG" id="KOG2799">
    <property type="taxonomic scope" value="Eukaryota"/>
</dbReference>